<dbReference type="Proteomes" id="UP000246077">
    <property type="component" value="Unassembled WGS sequence"/>
</dbReference>
<name>A0A317E8M8_9PROT</name>
<dbReference type="PANTHER" id="PTHR43433:SF1">
    <property type="entry name" value="BLL5160 PROTEIN"/>
    <property type="match status" value="1"/>
</dbReference>
<dbReference type="InterPro" id="IPR000792">
    <property type="entry name" value="Tscrpt_reg_LuxR_C"/>
</dbReference>
<evidence type="ECO:0000313" key="3">
    <source>
        <dbReference type="Proteomes" id="UP000246077"/>
    </source>
</evidence>
<dbReference type="SUPFAM" id="SSF53474">
    <property type="entry name" value="alpha/beta-Hydrolases"/>
    <property type="match status" value="1"/>
</dbReference>
<dbReference type="SUPFAM" id="SSF46894">
    <property type="entry name" value="C-terminal effector domain of the bipartite response regulators"/>
    <property type="match status" value="1"/>
</dbReference>
<evidence type="ECO:0000259" key="1">
    <source>
        <dbReference type="SMART" id="SM00421"/>
    </source>
</evidence>
<organism evidence="2 3">
    <name type="scientific">Zavarzinia compransoris</name>
    <dbReference type="NCBI Taxonomy" id="1264899"/>
    <lineage>
        <taxon>Bacteria</taxon>
        <taxon>Pseudomonadati</taxon>
        <taxon>Pseudomonadota</taxon>
        <taxon>Alphaproteobacteria</taxon>
        <taxon>Rhodospirillales</taxon>
        <taxon>Zavarziniaceae</taxon>
        <taxon>Zavarzinia</taxon>
    </lineage>
</organism>
<evidence type="ECO:0000313" key="2">
    <source>
        <dbReference type="EMBL" id="PWR23239.1"/>
    </source>
</evidence>
<dbReference type="GO" id="GO:0006355">
    <property type="term" value="P:regulation of DNA-templated transcription"/>
    <property type="evidence" value="ECO:0007669"/>
    <property type="project" value="InterPro"/>
</dbReference>
<dbReference type="OrthoDB" id="9779853at2"/>
<proteinExistence type="predicted"/>
<dbReference type="InterPro" id="IPR036388">
    <property type="entry name" value="WH-like_DNA-bd_sf"/>
</dbReference>
<dbReference type="InterPro" id="IPR050471">
    <property type="entry name" value="AB_hydrolase"/>
</dbReference>
<dbReference type="InterPro" id="IPR029058">
    <property type="entry name" value="AB_hydrolase_fold"/>
</dbReference>
<dbReference type="RefSeq" id="WP_109919273.1">
    <property type="nucleotide sequence ID" value="NZ_QGLF01000001.1"/>
</dbReference>
<dbReference type="Gene3D" id="1.10.10.10">
    <property type="entry name" value="Winged helix-like DNA-binding domain superfamily/Winged helix DNA-binding domain"/>
    <property type="match status" value="1"/>
</dbReference>
<keyword evidence="3" id="KW-1185">Reference proteome</keyword>
<dbReference type="SMART" id="SM00421">
    <property type="entry name" value="HTH_LUXR"/>
    <property type="match status" value="1"/>
</dbReference>
<dbReference type="PANTHER" id="PTHR43433">
    <property type="entry name" value="HYDROLASE, ALPHA/BETA FOLD FAMILY PROTEIN"/>
    <property type="match status" value="1"/>
</dbReference>
<dbReference type="AlphaFoldDB" id="A0A317E8M8"/>
<feature type="domain" description="HTH luxR-type" evidence="1">
    <location>
        <begin position="197"/>
        <end position="254"/>
    </location>
</feature>
<dbReference type="GO" id="GO:0003677">
    <property type="term" value="F:DNA binding"/>
    <property type="evidence" value="ECO:0007669"/>
    <property type="project" value="InterPro"/>
</dbReference>
<protein>
    <recommendedName>
        <fullName evidence="1">HTH luxR-type domain-containing protein</fullName>
    </recommendedName>
</protein>
<dbReference type="Pfam" id="PF00561">
    <property type="entry name" value="Abhydrolase_1"/>
    <property type="match status" value="1"/>
</dbReference>
<gene>
    <name evidence="2" type="ORF">DKG75_01310</name>
</gene>
<dbReference type="CDD" id="cd06170">
    <property type="entry name" value="LuxR_C_like"/>
    <property type="match status" value="1"/>
</dbReference>
<dbReference type="EMBL" id="QGLF01000001">
    <property type="protein sequence ID" value="PWR23239.1"/>
    <property type="molecule type" value="Genomic_DNA"/>
</dbReference>
<sequence>MIVSKAQDLIVAIYAATLSPDNFYAIIDRLDALLFADQNDDAGEDDTIEHRIGGATLAHAEMAYSIQQRIGLARTNDQKVNAIIESVPNPSYVVTKGETLVAANGMALAKYGAMPVRLDELVPDPGARRQVRDFLQRKDPGLPLAVTGHPDPERSISGSIVISSIDPDLVGGALGLYLLSVVDFGFDDGEARLLRDAHGLTAAEARVALMLAGGLRASEIAAERGVSLDTVRTQIKVIKGKTGVRDIPELVRQLCGFSAGVLAPKSVAVDNPAAPRKSAPVKTRRRLRLADGRTLDLLEQGAADGRPVLLFHNIPYGIELPAAAIAQAYRDNLRIIAPFRPGMGDTDPVHGIGVDDLLTQAAQDCRELLDQLGIRRAVVLSHAAGSPFALRFARLFPGSVSRMIGISRPPAWRQEWLLDTPKRQRFMLRLARHVPRLLPVVAWAMMACLDSRFASEFVIHLCKDGAADAKAVGHQETVDLIAKGSVNALRNGLDCLRHECLIAQMDFTAEARATAHKFHILHGDDDHIVPLAQTLAFARDVPGTTVEVVEAAGQLLFFSHWQRVLSAIVAGAPR</sequence>
<comment type="caution">
    <text evidence="2">The sequence shown here is derived from an EMBL/GenBank/DDBJ whole genome shotgun (WGS) entry which is preliminary data.</text>
</comment>
<dbReference type="Gene3D" id="3.40.50.1820">
    <property type="entry name" value="alpha/beta hydrolase"/>
    <property type="match status" value="1"/>
</dbReference>
<accession>A0A317E8M8</accession>
<reference evidence="3" key="1">
    <citation type="submission" date="2018-05" db="EMBL/GenBank/DDBJ databases">
        <title>Zavarzinia sp. HR-AS.</title>
        <authorList>
            <person name="Lee Y."/>
            <person name="Jeon C.O."/>
        </authorList>
    </citation>
    <scope>NUCLEOTIDE SEQUENCE [LARGE SCALE GENOMIC DNA]</scope>
    <source>
        <strain evidence="3">DSM 1231</strain>
    </source>
</reference>
<dbReference type="InterPro" id="IPR000073">
    <property type="entry name" value="AB_hydrolase_1"/>
</dbReference>
<dbReference type="InterPro" id="IPR016032">
    <property type="entry name" value="Sig_transdc_resp-reg_C-effctor"/>
</dbReference>